<proteinExistence type="predicted"/>
<keyword evidence="1" id="KW-0732">Signal</keyword>
<dbReference type="EMBL" id="BMNT01000023">
    <property type="protein sequence ID" value="GGK95613.1"/>
    <property type="molecule type" value="Genomic_DNA"/>
</dbReference>
<accession>A0A917VMB1</accession>
<evidence type="ECO:0000313" key="3">
    <source>
        <dbReference type="Proteomes" id="UP000645217"/>
    </source>
</evidence>
<gene>
    <name evidence="2" type="ORF">GCM10007964_42380</name>
</gene>
<feature type="signal peptide" evidence="1">
    <location>
        <begin position="1"/>
        <end position="18"/>
    </location>
</feature>
<evidence type="ECO:0000313" key="2">
    <source>
        <dbReference type="EMBL" id="GGK95613.1"/>
    </source>
</evidence>
<keyword evidence="3" id="KW-1185">Reference proteome</keyword>
<protein>
    <recommendedName>
        <fullName evidence="4">Ig-like domain-containing protein</fullName>
    </recommendedName>
</protein>
<name>A0A917VMB1_9ACTN</name>
<reference evidence="2" key="2">
    <citation type="submission" date="2020-09" db="EMBL/GenBank/DDBJ databases">
        <authorList>
            <person name="Sun Q."/>
            <person name="Ohkuma M."/>
        </authorList>
    </citation>
    <scope>NUCLEOTIDE SEQUENCE</scope>
    <source>
        <strain evidence="2">JCM 13064</strain>
    </source>
</reference>
<dbReference type="AlphaFoldDB" id="A0A917VMB1"/>
<evidence type="ECO:0008006" key="4">
    <source>
        <dbReference type="Google" id="ProtNLM"/>
    </source>
</evidence>
<dbReference type="Proteomes" id="UP000645217">
    <property type="component" value="Unassembled WGS sequence"/>
</dbReference>
<sequence length="144" mass="14903">MLALGSALVAIGAWSAVAAQPAAADAIVLNATVDCLNVNYSGDTRDWYPLSPSVYGPLSYAEMTAIPATHAWQFTRTLPAGTTSVSGIARCSEGHQYGDYTGSYGTLSIPAGATTVTATWSCSTAPVYPGPWLTNCTAQLVSYS</sequence>
<feature type="chain" id="PRO_5039115803" description="Ig-like domain-containing protein" evidence="1">
    <location>
        <begin position="19"/>
        <end position="144"/>
    </location>
</feature>
<evidence type="ECO:0000256" key="1">
    <source>
        <dbReference type="SAM" id="SignalP"/>
    </source>
</evidence>
<comment type="caution">
    <text evidence="2">The sequence shown here is derived from an EMBL/GenBank/DDBJ whole genome shotgun (WGS) entry which is preliminary data.</text>
</comment>
<reference evidence="2" key="1">
    <citation type="journal article" date="2014" name="Int. J. Syst. Evol. Microbiol.">
        <title>Complete genome sequence of Corynebacterium casei LMG S-19264T (=DSM 44701T), isolated from a smear-ripened cheese.</title>
        <authorList>
            <consortium name="US DOE Joint Genome Institute (JGI-PGF)"/>
            <person name="Walter F."/>
            <person name="Albersmeier A."/>
            <person name="Kalinowski J."/>
            <person name="Ruckert C."/>
        </authorList>
    </citation>
    <scope>NUCLEOTIDE SEQUENCE</scope>
    <source>
        <strain evidence="2">JCM 13064</strain>
    </source>
</reference>
<organism evidence="2 3">
    <name type="scientific">Sphaerisporangium melleum</name>
    <dbReference type="NCBI Taxonomy" id="321316"/>
    <lineage>
        <taxon>Bacteria</taxon>
        <taxon>Bacillati</taxon>
        <taxon>Actinomycetota</taxon>
        <taxon>Actinomycetes</taxon>
        <taxon>Streptosporangiales</taxon>
        <taxon>Streptosporangiaceae</taxon>
        <taxon>Sphaerisporangium</taxon>
    </lineage>
</organism>